<accession>A0A7S3VTV9</accession>
<dbReference type="EMBL" id="HBIP01037034">
    <property type="protein sequence ID" value="CAE0507318.1"/>
    <property type="molecule type" value="Transcribed_RNA"/>
</dbReference>
<evidence type="ECO:0000256" key="1">
    <source>
        <dbReference type="SAM" id="MobiDB-lite"/>
    </source>
</evidence>
<evidence type="ECO:0000313" key="2">
    <source>
        <dbReference type="EMBL" id="CAE0507318.1"/>
    </source>
</evidence>
<feature type="compositionally biased region" description="Basic and acidic residues" evidence="1">
    <location>
        <begin position="37"/>
        <end position="54"/>
    </location>
</feature>
<feature type="compositionally biased region" description="Low complexity" evidence="1">
    <location>
        <begin position="73"/>
        <end position="112"/>
    </location>
</feature>
<reference evidence="2" key="1">
    <citation type="submission" date="2021-01" db="EMBL/GenBank/DDBJ databases">
        <authorList>
            <person name="Corre E."/>
            <person name="Pelletier E."/>
            <person name="Niang G."/>
            <person name="Scheremetjew M."/>
            <person name="Finn R."/>
            <person name="Kale V."/>
            <person name="Holt S."/>
            <person name="Cochrane G."/>
            <person name="Meng A."/>
            <person name="Brown T."/>
            <person name="Cohen L."/>
        </authorList>
    </citation>
    <scope>NUCLEOTIDE SEQUENCE</scope>
    <source>
        <strain evidence="2">CCMP1320</strain>
    </source>
</reference>
<feature type="region of interest" description="Disordered" evidence="1">
    <location>
        <begin position="214"/>
        <end position="234"/>
    </location>
</feature>
<name>A0A7S3VTV9_DUNTE</name>
<sequence>MDYDSDIAPRLSRDQEQLHVPAKSGRPSGRKAPAQRSVKEGMKQENDGISRDVRGVAGPQAVDGPIDTAVPMGQQQADQQQGQVEIRGESSSSKEQQASNSSSSAIACEDSQQLQQCRVRASQHPAMSLEAAAVHALCAGAGWLAVKVAKSFRRKQPSTEAAPGAPATQEVEVQELTAKLAALQARLEQEEGDHSATRSENELMKREMDRLRSQLEAAQRQTERYHATARQTRAAANDGYAFEEDIGGYFDDFS</sequence>
<dbReference type="AlphaFoldDB" id="A0A7S3VTV9"/>
<organism evidence="2">
    <name type="scientific">Dunaliella tertiolecta</name>
    <name type="common">Green alga</name>
    <dbReference type="NCBI Taxonomy" id="3047"/>
    <lineage>
        <taxon>Eukaryota</taxon>
        <taxon>Viridiplantae</taxon>
        <taxon>Chlorophyta</taxon>
        <taxon>core chlorophytes</taxon>
        <taxon>Chlorophyceae</taxon>
        <taxon>CS clade</taxon>
        <taxon>Chlamydomonadales</taxon>
        <taxon>Dunaliellaceae</taxon>
        <taxon>Dunaliella</taxon>
    </lineage>
</organism>
<dbReference type="Gene3D" id="1.20.5.1700">
    <property type="match status" value="1"/>
</dbReference>
<feature type="region of interest" description="Disordered" evidence="1">
    <location>
        <begin position="1"/>
        <end position="119"/>
    </location>
</feature>
<gene>
    <name evidence="2" type="ORF">DTER00134_LOCUS22395</name>
</gene>
<protein>
    <submittedName>
        <fullName evidence="2">Uncharacterized protein</fullName>
    </submittedName>
</protein>
<proteinExistence type="predicted"/>